<reference evidence="4 5" key="1">
    <citation type="journal article" date="2018" name="New Phytol.">
        <title>Phylogenomics of Endogonaceae and evolution of mycorrhizas within Mucoromycota.</title>
        <authorList>
            <person name="Chang Y."/>
            <person name="Desiro A."/>
            <person name="Na H."/>
            <person name="Sandor L."/>
            <person name="Lipzen A."/>
            <person name="Clum A."/>
            <person name="Barry K."/>
            <person name="Grigoriev I.V."/>
            <person name="Martin F.M."/>
            <person name="Stajich J.E."/>
            <person name="Smith M.E."/>
            <person name="Bonito G."/>
            <person name="Spatafora J.W."/>
        </authorList>
    </citation>
    <scope>NUCLEOTIDE SEQUENCE [LARGE SCALE GENOMIC DNA]</scope>
    <source>
        <strain evidence="4 5">AD002</strain>
    </source>
</reference>
<accession>A0A433Q363</accession>
<proteinExistence type="predicted"/>
<feature type="domain" description="HD" evidence="3">
    <location>
        <begin position="14"/>
        <end position="90"/>
    </location>
</feature>
<evidence type="ECO:0000313" key="4">
    <source>
        <dbReference type="EMBL" id="RUS24172.1"/>
    </source>
</evidence>
<organism evidence="4 5">
    <name type="scientific">Jimgerdemannia flammicorona</name>
    <dbReference type="NCBI Taxonomy" id="994334"/>
    <lineage>
        <taxon>Eukaryota</taxon>
        <taxon>Fungi</taxon>
        <taxon>Fungi incertae sedis</taxon>
        <taxon>Mucoromycota</taxon>
        <taxon>Mucoromycotina</taxon>
        <taxon>Endogonomycetes</taxon>
        <taxon>Endogonales</taxon>
        <taxon>Endogonaceae</taxon>
        <taxon>Jimgerdemannia</taxon>
    </lineage>
</organism>
<evidence type="ECO:0000256" key="2">
    <source>
        <dbReference type="ARBA" id="ARBA00022801"/>
    </source>
</evidence>
<dbReference type="GO" id="GO:0046872">
    <property type="term" value="F:metal ion binding"/>
    <property type="evidence" value="ECO:0007669"/>
    <property type="project" value="UniProtKB-KW"/>
</dbReference>
<feature type="non-terminal residue" evidence="4">
    <location>
        <position position="92"/>
    </location>
</feature>
<dbReference type="Pfam" id="PF13023">
    <property type="entry name" value="HD_3"/>
    <property type="match status" value="1"/>
</dbReference>
<dbReference type="GO" id="GO:0002953">
    <property type="term" value="F:5'-deoxynucleotidase activity"/>
    <property type="evidence" value="ECO:0007669"/>
    <property type="project" value="InterPro"/>
</dbReference>
<evidence type="ECO:0000256" key="1">
    <source>
        <dbReference type="ARBA" id="ARBA00022723"/>
    </source>
</evidence>
<dbReference type="Gene3D" id="1.10.3210.10">
    <property type="entry name" value="Hypothetical protein af1432"/>
    <property type="match status" value="1"/>
</dbReference>
<evidence type="ECO:0000313" key="5">
    <source>
        <dbReference type="Proteomes" id="UP000274822"/>
    </source>
</evidence>
<gene>
    <name evidence="4" type="ORF">BC938DRAFT_474002</name>
</gene>
<dbReference type="PANTHER" id="PTHR11845:SF13">
    <property type="entry name" value="5'-DEOXYNUCLEOTIDASE HDDC2"/>
    <property type="match status" value="1"/>
</dbReference>
<protein>
    <submittedName>
        <fullName evidence="4">HD domain-containing protein</fullName>
    </submittedName>
</protein>
<dbReference type="Proteomes" id="UP000274822">
    <property type="component" value="Unassembled WGS sequence"/>
</dbReference>
<dbReference type="InterPro" id="IPR039356">
    <property type="entry name" value="YfbR/HDDC2"/>
</dbReference>
<keyword evidence="5" id="KW-1185">Reference proteome</keyword>
<name>A0A433Q363_9FUNG</name>
<dbReference type="AlphaFoldDB" id="A0A433Q363"/>
<dbReference type="GO" id="GO:0005737">
    <property type="term" value="C:cytoplasm"/>
    <property type="evidence" value="ECO:0007669"/>
    <property type="project" value="TreeGrafter"/>
</dbReference>
<sequence length="92" mass="10532">MSTPSSIVNFLHIIENLKHIKRTGWINHNIKNPESIADHIYRMAVMAMLINDKNINTSKCVKMAIIHDLAECIIGDITPHDNINIHDKHLLE</sequence>
<comment type="caution">
    <text evidence="4">The sequence shown here is derived from an EMBL/GenBank/DDBJ whole genome shotgun (WGS) entry which is preliminary data.</text>
</comment>
<keyword evidence="2" id="KW-0378">Hydrolase</keyword>
<evidence type="ECO:0000259" key="3">
    <source>
        <dbReference type="Pfam" id="PF13023"/>
    </source>
</evidence>
<dbReference type="SUPFAM" id="SSF109604">
    <property type="entry name" value="HD-domain/PDEase-like"/>
    <property type="match status" value="1"/>
</dbReference>
<dbReference type="InterPro" id="IPR006674">
    <property type="entry name" value="HD_domain"/>
</dbReference>
<dbReference type="PANTHER" id="PTHR11845">
    <property type="entry name" value="5'-DEOXYNUCLEOTIDASE HDDC2"/>
    <property type="match status" value="1"/>
</dbReference>
<keyword evidence="1" id="KW-0479">Metal-binding</keyword>
<dbReference type="EMBL" id="RBNJ01017003">
    <property type="protein sequence ID" value="RUS24172.1"/>
    <property type="molecule type" value="Genomic_DNA"/>
</dbReference>